<organism evidence="10">
    <name type="scientific">freshwater metagenome</name>
    <dbReference type="NCBI Taxonomy" id="449393"/>
    <lineage>
        <taxon>unclassified sequences</taxon>
        <taxon>metagenomes</taxon>
        <taxon>ecological metagenomes</taxon>
    </lineage>
</organism>
<dbReference type="PROSITE" id="PS51462">
    <property type="entry name" value="NUDIX"/>
    <property type="match status" value="1"/>
</dbReference>
<dbReference type="PRINTS" id="PR00502">
    <property type="entry name" value="NUDIXFAMILY"/>
</dbReference>
<dbReference type="InterPro" id="IPR020476">
    <property type="entry name" value="Nudix_hydrolase"/>
</dbReference>
<comment type="cofactor">
    <cofactor evidence="1">
        <name>Mn(2+)</name>
        <dbReference type="ChEBI" id="CHEBI:29035"/>
    </cofactor>
</comment>
<dbReference type="EMBL" id="CAFBQP010000032">
    <property type="protein sequence ID" value="CAB5060898.1"/>
    <property type="molecule type" value="Genomic_DNA"/>
</dbReference>
<dbReference type="InterPro" id="IPR015797">
    <property type="entry name" value="NUDIX_hydrolase-like_dom_sf"/>
</dbReference>
<dbReference type="InterPro" id="IPR000059">
    <property type="entry name" value="NUDIX_hydrolase_NudL_CS"/>
</dbReference>
<sequence length="232" mass="26224">MERTWRRGGDQIIPRPEQWRLGEPPHWEGRHDGLSPVALQPLLDTVRTRGGGSLIDPVPTDARASAVLVALWEDDRGTEVLLTKRSWEMRNHKGEISFPGGRLDPGETPVEAAVREAHEEVGLDPSLVEVIGELDHISTVVSKSFIVPIVARLERRPDVAPMTGEVQRVLHLPLSELYRPDTYRQEIWWRPPVEWPIHFFELDDETIWGATGRMLVQLMSLAVGVDARTTGY</sequence>
<evidence type="ECO:0000256" key="2">
    <source>
        <dbReference type="ARBA" id="ARBA00001946"/>
    </source>
</evidence>
<name>A0A6J6QEJ4_9ZZZZ</name>
<dbReference type="AlphaFoldDB" id="A0A6J6QEJ4"/>
<protein>
    <submittedName>
        <fullName evidence="10">Unannotated protein</fullName>
    </submittedName>
</protein>
<evidence type="ECO:0000256" key="8">
    <source>
        <dbReference type="SAM" id="MobiDB-lite"/>
    </source>
</evidence>
<evidence type="ECO:0000313" key="13">
    <source>
        <dbReference type="EMBL" id="CAB5060898.1"/>
    </source>
</evidence>
<dbReference type="PANTHER" id="PTHR12992:SF11">
    <property type="entry name" value="MITOCHONDRIAL COENZYME A DIPHOSPHATASE NUDT8"/>
    <property type="match status" value="1"/>
</dbReference>
<dbReference type="InterPro" id="IPR000086">
    <property type="entry name" value="NUDIX_hydrolase_dom"/>
</dbReference>
<evidence type="ECO:0000313" key="12">
    <source>
        <dbReference type="EMBL" id="CAB4883568.1"/>
    </source>
</evidence>
<dbReference type="GO" id="GO:0030145">
    <property type="term" value="F:manganese ion binding"/>
    <property type="evidence" value="ECO:0007669"/>
    <property type="project" value="InterPro"/>
</dbReference>
<evidence type="ECO:0000256" key="4">
    <source>
        <dbReference type="ARBA" id="ARBA00022723"/>
    </source>
</evidence>
<comment type="similarity">
    <text evidence="3">Belongs to the Nudix hydrolase family. PCD1 subfamily.</text>
</comment>
<dbReference type="PANTHER" id="PTHR12992">
    <property type="entry name" value="NUDIX HYDROLASE"/>
    <property type="match status" value="1"/>
</dbReference>
<comment type="cofactor">
    <cofactor evidence="2">
        <name>Mg(2+)</name>
        <dbReference type="ChEBI" id="CHEBI:18420"/>
    </cofactor>
</comment>
<dbReference type="GO" id="GO:0010945">
    <property type="term" value="F:coenzyme A diphosphatase activity"/>
    <property type="evidence" value="ECO:0007669"/>
    <property type="project" value="InterPro"/>
</dbReference>
<evidence type="ECO:0000256" key="7">
    <source>
        <dbReference type="ARBA" id="ARBA00023211"/>
    </source>
</evidence>
<dbReference type="EMBL" id="CAEZYY010000007">
    <property type="protein sequence ID" value="CAB4746362.1"/>
    <property type="molecule type" value="Genomic_DNA"/>
</dbReference>
<keyword evidence="6" id="KW-0460">Magnesium</keyword>
<dbReference type="Gene3D" id="3.90.79.10">
    <property type="entry name" value="Nucleoside Triphosphate Pyrophosphohydrolase"/>
    <property type="match status" value="1"/>
</dbReference>
<dbReference type="EMBL" id="CAEZXX010000062">
    <property type="protein sequence ID" value="CAB4709196.1"/>
    <property type="molecule type" value="Genomic_DNA"/>
</dbReference>
<reference evidence="10" key="1">
    <citation type="submission" date="2020-05" db="EMBL/GenBank/DDBJ databases">
        <authorList>
            <person name="Chiriac C."/>
            <person name="Salcher M."/>
            <person name="Ghai R."/>
            <person name="Kavagutti S V."/>
        </authorList>
    </citation>
    <scope>NUCLEOTIDE SEQUENCE</scope>
</reference>
<gene>
    <name evidence="10" type="ORF">UFOPK2602_01048</name>
    <name evidence="11" type="ORF">UFOPK2806_00730</name>
    <name evidence="12" type="ORF">UFOPK3417_01615</name>
    <name evidence="13" type="ORF">UFOPK4306_01007</name>
</gene>
<dbReference type="InterPro" id="IPR045121">
    <property type="entry name" value="CoAse"/>
</dbReference>
<dbReference type="EMBL" id="CAFBLR010000189">
    <property type="protein sequence ID" value="CAB4883568.1"/>
    <property type="molecule type" value="Genomic_DNA"/>
</dbReference>
<evidence type="ECO:0000259" key="9">
    <source>
        <dbReference type="PROSITE" id="PS51462"/>
    </source>
</evidence>
<feature type="region of interest" description="Disordered" evidence="8">
    <location>
        <begin position="1"/>
        <end position="22"/>
    </location>
</feature>
<dbReference type="PROSITE" id="PS01293">
    <property type="entry name" value="NUDIX_COA"/>
    <property type="match status" value="1"/>
</dbReference>
<dbReference type="Pfam" id="PF00293">
    <property type="entry name" value="NUDIX"/>
    <property type="match status" value="1"/>
</dbReference>
<dbReference type="GO" id="GO:0009132">
    <property type="term" value="P:nucleoside diphosphate metabolic process"/>
    <property type="evidence" value="ECO:0007669"/>
    <property type="project" value="InterPro"/>
</dbReference>
<keyword evidence="7" id="KW-0464">Manganese</keyword>
<dbReference type="CDD" id="cd03426">
    <property type="entry name" value="NUDIX_CoAse_Nudt7"/>
    <property type="match status" value="1"/>
</dbReference>
<evidence type="ECO:0000256" key="3">
    <source>
        <dbReference type="ARBA" id="ARBA00006506"/>
    </source>
</evidence>
<accession>A0A6J6QEJ4</accession>
<dbReference type="PROSITE" id="PS00893">
    <property type="entry name" value="NUDIX_BOX"/>
    <property type="match status" value="1"/>
</dbReference>
<dbReference type="SUPFAM" id="SSF55811">
    <property type="entry name" value="Nudix"/>
    <property type="match status" value="1"/>
</dbReference>
<feature type="domain" description="Nudix hydrolase" evidence="9">
    <location>
        <begin position="62"/>
        <end position="198"/>
    </location>
</feature>
<evidence type="ECO:0000313" key="11">
    <source>
        <dbReference type="EMBL" id="CAB4746362.1"/>
    </source>
</evidence>
<keyword evidence="5" id="KW-0378">Hydrolase</keyword>
<dbReference type="InterPro" id="IPR020084">
    <property type="entry name" value="NUDIX_hydrolase_CS"/>
</dbReference>
<dbReference type="GO" id="GO:0000287">
    <property type="term" value="F:magnesium ion binding"/>
    <property type="evidence" value="ECO:0007669"/>
    <property type="project" value="InterPro"/>
</dbReference>
<evidence type="ECO:0000256" key="6">
    <source>
        <dbReference type="ARBA" id="ARBA00022842"/>
    </source>
</evidence>
<evidence type="ECO:0000313" key="10">
    <source>
        <dbReference type="EMBL" id="CAB4709196.1"/>
    </source>
</evidence>
<keyword evidence="4" id="KW-0479">Metal-binding</keyword>
<evidence type="ECO:0000256" key="5">
    <source>
        <dbReference type="ARBA" id="ARBA00022801"/>
    </source>
</evidence>
<evidence type="ECO:0000256" key="1">
    <source>
        <dbReference type="ARBA" id="ARBA00001936"/>
    </source>
</evidence>
<proteinExistence type="inferred from homology"/>